<dbReference type="Gene3D" id="6.10.10.10">
    <property type="entry name" value="Flagellar export chaperone, C-terminal domain"/>
    <property type="match status" value="1"/>
</dbReference>
<dbReference type="InterPro" id="IPR046358">
    <property type="entry name" value="Flagellin_C"/>
</dbReference>
<dbReference type="Proteomes" id="UP001189143">
    <property type="component" value="Unassembled WGS sequence"/>
</dbReference>
<feature type="domain" description="Flagellin N-terminal" evidence="5">
    <location>
        <begin position="3"/>
        <end position="139"/>
    </location>
</feature>
<dbReference type="Pfam" id="PF00700">
    <property type="entry name" value="Flagellin_C"/>
    <property type="match status" value="1"/>
</dbReference>
<dbReference type="RefSeq" id="WP_317049620.1">
    <property type="nucleotide sequence ID" value="NZ_CAMRXC010000240.1"/>
</dbReference>
<evidence type="ECO:0000256" key="3">
    <source>
        <dbReference type="ARBA" id="ARBA00023143"/>
    </source>
</evidence>
<dbReference type="AlphaFoldDB" id="A0AAD1YE40"/>
<evidence type="ECO:0000259" key="6">
    <source>
        <dbReference type="Pfam" id="PF00700"/>
    </source>
</evidence>
<keyword evidence="7" id="KW-0969">Cilium</keyword>
<keyword evidence="4" id="KW-0964">Secreted</keyword>
<comment type="subcellular location">
    <subcellularLocation>
        <location evidence="4">Secreted</location>
    </subcellularLocation>
    <subcellularLocation>
        <location evidence="4">Bacterial flagellum</location>
    </subcellularLocation>
</comment>
<comment type="similarity">
    <text evidence="1 4">Belongs to the bacterial flagellin family.</text>
</comment>
<reference evidence="7" key="1">
    <citation type="submission" date="2022-10" db="EMBL/GenBank/DDBJ databases">
        <authorList>
            <person name="Aires J."/>
            <person name="Mesa V."/>
        </authorList>
    </citation>
    <scope>NUCLEOTIDE SEQUENCE</scope>
    <source>
        <strain evidence="7">Clostridium neonatale JD116</strain>
    </source>
</reference>
<dbReference type="InterPro" id="IPR001492">
    <property type="entry name" value="Flagellin"/>
</dbReference>
<dbReference type="GO" id="GO:0005198">
    <property type="term" value="F:structural molecule activity"/>
    <property type="evidence" value="ECO:0007669"/>
    <property type="project" value="UniProtKB-UniRule"/>
</dbReference>
<dbReference type="PANTHER" id="PTHR42792:SF2">
    <property type="entry name" value="FLAGELLIN"/>
    <property type="match status" value="1"/>
</dbReference>
<dbReference type="GO" id="GO:0009288">
    <property type="term" value="C:bacterial-type flagellum"/>
    <property type="evidence" value="ECO:0007669"/>
    <property type="project" value="UniProtKB-SubCell"/>
</dbReference>
<evidence type="ECO:0000313" key="8">
    <source>
        <dbReference type="Proteomes" id="UP001189143"/>
    </source>
</evidence>
<evidence type="ECO:0000256" key="1">
    <source>
        <dbReference type="ARBA" id="ARBA00005709"/>
    </source>
</evidence>
<dbReference type="Gene3D" id="1.20.1330.10">
    <property type="entry name" value="f41 fragment of flagellin, N-terminal domain"/>
    <property type="match status" value="1"/>
</dbReference>
<dbReference type="InterPro" id="IPR042187">
    <property type="entry name" value="Flagellin_C_sub2"/>
</dbReference>
<dbReference type="Pfam" id="PF00669">
    <property type="entry name" value="Flagellin_N"/>
    <property type="match status" value="1"/>
</dbReference>
<keyword evidence="7" id="KW-0282">Flagellum</keyword>
<feature type="domain" description="Flagellin C-terminal" evidence="6">
    <location>
        <begin position="184"/>
        <end position="268"/>
    </location>
</feature>
<protein>
    <recommendedName>
        <fullName evidence="2 4">Flagellin</fullName>
    </recommendedName>
</protein>
<dbReference type="EMBL" id="CAMTCP010000111">
    <property type="protein sequence ID" value="CAI3560375.1"/>
    <property type="molecule type" value="Genomic_DNA"/>
</dbReference>
<dbReference type="InterPro" id="IPR001029">
    <property type="entry name" value="Flagellin_N"/>
</dbReference>
<dbReference type="PRINTS" id="PR00207">
    <property type="entry name" value="FLAGELLIN"/>
</dbReference>
<gene>
    <name evidence="7" type="primary">hag</name>
    <name evidence="7" type="ORF">CNEO2_10092</name>
</gene>
<dbReference type="SUPFAM" id="SSF64518">
    <property type="entry name" value="Phase 1 flagellin"/>
    <property type="match status" value="1"/>
</dbReference>
<comment type="caution">
    <text evidence="7">The sequence shown here is derived from an EMBL/GenBank/DDBJ whole genome shotgun (WGS) entry which is preliminary data.</text>
</comment>
<comment type="function">
    <text evidence="4">Flagellin is the subunit protein which polymerizes to form the filaments of bacterial flagella.</text>
</comment>
<accession>A0AAD1YE40</accession>
<evidence type="ECO:0000313" key="7">
    <source>
        <dbReference type="EMBL" id="CAI3560375.1"/>
    </source>
</evidence>
<proteinExistence type="inferred from homology"/>
<organism evidence="7 8">
    <name type="scientific">Clostridium neonatale</name>
    <dbReference type="NCBI Taxonomy" id="137838"/>
    <lineage>
        <taxon>Bacteria</taxon>
        <taxon>Bacillati</taxon>
        <taxon>Bacillota</taxon>
        <taxon>Clostridia</taxon>
        <taxon>Eubacteriales</taxon>
        <taxon>Clostridiaceae</taxon>
        <taxon>Clostridium</taxon>
    </lineage>
</organism>
<keyword evidence="3 4" id="KW-0975">Bacterial flagellum</keyword>
<dbReference type="GO" id="GO:0005576">
    <property type="term" value="C:extracellular region"/>
    <property type="evidence" value="ECO:0007669"/>
    <property type="project" value="UniProtKB-SubCell"/>
</dbReference>
<evidence type="ECO:0000256" key="2">
    <source>
        <dbReference type="ARBA" id="ARBA00020110"/>
    </source>
</evidence>
<dbReference type="PANTHER" id="PTHR42792">
    <property type="entry name" value="FLAGELLIN"/>
    <property type="match status" value="1"/>
</dbReference>
<keyword evidence="7" id="KW-0966">Cell projection</keyword>
<evidence type="ECO:0000259" key="5">
    <source>
        <dbReference type="Pfam" id="PF00669"/>
    </source>
</evidence>
<evidence type="ECO:0000256" key="4">
    <source>
        <dbReference type="RuleBase" id="RU362073"/>
    </source>
</evidence>
<name>A0AAD1YE40_9CLOT</name>
<sequence length="269" mass="28456">MVISHNLNAMNAHRQMKSNTTSTGKSIEKLSSGLRINRAGDDAAGLAISEKMRSQIRGLNQGSTNAQDAISLVQTTEGALTETHSMLQRLKTLATQSANGTYTDSDRLLIQEEVGQLKSEIDRIATQTEFNGTAVLAASVSVAFQVGNKAGQKITVNMATMNTSAIGIDGLSLSAATGASDALTSIDTAINVVSAHRAKLGAIQNRLEHTISSTDTTAENLQASESRIRDTDMAKEMMEYTKSNILTQAAQSMLAQANSAPNSVLSLLQ</sequence>